<evidence type="ECO:0000256" key="3">
    <source>
        <dbReference type="ARBA" id="ARBA00022714"/>
    </source>
</evidence>
<keyword evidence="5" id="KW-0408">Iron</keyword>
<comment type="cofactor">
    <cofactor evidence="9">
        <name>[2Fe-2S] cluster</name>
        <dbReference type="ChEBI" id="CHEBI:190135"/>
    </cofactor>
</comment>
<dbReference type="GO" id="GO:0016705">
    <property type="term" value="F:oxidoreductase activity, acting on paired donors, with incorporation or reduction of molecular oxygen"/>
    <property type="evidence" value="ECO:0007669"/>
    <property type="project" value="UniProtKB-ARBA"/>
</dbReference>
<gene>
    <name evidence="12" type="ORF">E0L93_00620</name>
</gene>
<dbReference type="GO" id="GO:0004497">
    <property type="term" value="F:monooxygenase activity"/>
    <property type="evidence" value="ECO:0007669"/>
    <property type="project" value="UniProtKB-ARBA"/>
</dbReference>
<evidence type="ECO:0000256" key="9">
    <source>
        <dbReference type="ARBA" id="ARBA00034078"/>
    </source>
</evidence>
<dbReference type="CDD" id="cd03467">
    <property type="entry name" value="Rieske"/>
    <property type="match status" value="1"/>
</dbReference>
<feature type="compositionally biased region" description="Basic and acidic residues" evidence="10">
    <location>
        <begin position="8"/>
        <end position="17"/>
    </location>
</feature>
<comment type="caution">
    <text evidence="12">The sequence shown here is derived from an EMBL/GenBank/DDBJ whole genome shotgun (WGS) entry which is preliminary data.</text>
</comment>
<keyword evidence="13" id="KW-1185">Reference proteome</keyword>
<evidence type="ECO:0000256" key="2">
    <source>
        <dbReference type="ARBA" id="ARBA00015816"/>
    </source>
</evidence>
<keyword evidence="4" id="KW-0479">Metal-binding</keyword>
<name>A0A4R1BTZ9_9ACTN</name>
<dbReference type="EMBL" id="SKBU01000001">
    <property type="protein sequence ID" value="TCJ20765.1"/>
    <property type="molecule type" value="Genomic_DNA"/>
</dbReference>
<dbReference type="GO" id="GO:0051537">
    <property type="term" value="F:2 iron, 2 sulfur cluster binding"/>
    <property type="evidence" value="ECO:0007669"/>
    <property type="project" value="UniProtKB-KW"/>
</dbReference>
<sequence length="166" mass="17107">MSGTGGTGERRGHETKTIKGRGSTPGGKISRAKFVRLGAALGLGAAAAPALTACGGGSGEPIVGSGEAIAREDEIAPGSALIFTDAETGEPYVLARTQRGELAAYSAECTHQGCTVSEDLRRGRYLVCPCHNSVFDAASGEAVSGPAREPLPRLPIRIRDGRIFRD</sequence>
<dbReference type="SUPFAM" id="SSF50022">
    <property type="entry name" value="ISP domain"/>
    <property type="match status" value="1"/>
</dbReference>
<dbReference type="InterPro" id="IPR017941">
    <property type="entry name" value="Rieske_2Fe-2S"/>
</dbReference>
<evidence type="ECO:0000256" key="1">
    <source>
        <dbReference type="ARBA" id="ARBA00002494"/>
    </source>
</evidence>
<dbReference type="OrthoDB" id="25106at2"/>
<accession>A0A4R1BTZ9</accession>
<dbReference type="AlphaFoldDB" id="A0A4R1BTZ9"/>
<evidence type="ECO:0000256" key="5">
    <source>
        <dbReference type="ARBA" id="ARBA00023004"/>
    </source>
</evidence>
<evidence type="ECO:0000259" key="11">
    <source>
        <dbReference type="PROSITE" id="PS51296"/>
    </source>
</evidence>
<dbReference type="PROSITE" id="PS51296">
    <property type="entry name" value="RIESKE"/>
    <property type="match status" value="1"/>
</dbReference>
<evidence type="ECO:0000256" key="6">
    <source>
        <dbReference type="ARBA" id="ARBA00023014"/>
    </source>
</evidence>
<comment type="function">
    <text evidence="1">Iron-sulfur subunit of the cytochrome bc1 complex, an essential component of the respiratory electron transport chain required for ATP synthesis. The bc1 complex catalyzes the oxidation of menaquinol and the reduction of cytochrome c in the respiratory chain. The bc1 complex operates through a Q-cycle mechanism that couples electron transfer to generation of the proton gradient that drives ATP synthesis.</text>
</comment>
<feature type="domain" description="Rieske" evidence="11">
    <location>
        <begin position="67"/>
        <end position="165"/>
    </location>
</feature>
<protein>
    <recommendedName>
        <fullName evidence="2">Cytochrome bc1 complex Rieske iron-sulfur subunit</fullName>
    </recommendedName>
    <alternativeName>
        <fullName evidence="8">Cytochrome bc1 reductase complex subunit QcrA</fullName>
    </alternativeName>
</protein>
<dbReference type="PRINTS" id="PR00162">
    <property type="entry name" value="RIESKE"/>
</dbReference>
<dbReference type="InterPro" id="IPR036922">
    <property type="entry name" value="Rieske_2Fe-2S_sf"/>
</dbReference>
<dbReference type="GO" id="GO:0046872">
    <property type="term" value="F:metal ion binding"/>
    <property type="evidence" value="ECO:0007669"/>
    <property type="project" value="UniProtKB-KW"/>
</dbReference>
<evidence type="ECO:0000313" key="13">
    <source>
        <dbReference type="Proteomes" id="UP000295244"/>
    </source>
</evidence>
<feature type="region of interest" description="Disordered" evidence="10">
    <location>
        <begin position="1"/>
        <end position="27"/>
    </location>
</feature>
<reference evidence="12 13" key="1">
    <citation type="submission" date="2019-03" db="EMBL/GenBank/DDBJ databases">
        <title>Whole genome sequence of a novel Rubrobacter taiwanensis strain, isolated from Yellowstone National Park.</title>
        <authorList>
            <person name="Freed S."/>
            <person name="Ramaley R.F."/>
            <person name="Kyndt J.A."/>
        </authorList>
    </citation>
    <scope>NUCLEOTIDE SEQUENCE [LARGE SCALE GENOMIC DNA]</scope>
    <source>
        <strain evidence="12 13">Yellowstone</strain>
    </source>
</reference>
<dbReference type="InterPro" id="IPR005805">
    <property type="entry name" value="Rieske_Fe-S_prot_C"/>
</dbReference>
<dbReference type="Gene3D" id="2.102.10.10">
    <property type="entry name" value="Rieske [2Fe-2S] iron-sulphur domain"/>
    <property type="match status" value="1"/>
</dbReference>
<dbReference type="Proteomes" id="UP000295244">
    <property type="component" value="Unassembled WGS sequence"/>
</dbReference>
<keyword evidence="6" id="KW-0411">Iron-sulfur</keyword>
<keyword evidence="3" id="KW-0001">2Fe-2S</keyword>
<proteinExistence type="predicted"/>
<dbReference type="InterPro" id="IPR014349">
    <property type="entry name" value="Rieske_Fe-S_prot"/>
</dbReference>
<evidence type="ECO:0000256" key="10">
    <source>
        <dbReference type="SAM" id="MobiDB-lite"/>
    </source>
</evidence>
<evidence type="ECO:0000256" key="4">
    <source>
        <dbReference type="ARBA" id="ARBA00022723"/>
    </source>
</evidence>
<dbReference type="RefSeq" id="WP_132687219.1">
    <property type="nucleotide sequence ID" value="NZ_SKBU01000001.1"/>
</dbReference>
<dbReference type="PANTHER" id="PTHR10134">
    <property type="entry name" value="CYTOCHROME B-C1 COMPLEX SUBUNIT RIESKE, MITOCHONDRIAL"/>
    <property type="match status" value="1"/>
</dbReference>
<evidence type="ECO:0000313" key="12">
    <source>
        <dbReference type="EMBL" id="TCJ20765.1"/>
    </source>
</evidence>
<dbReference type="GO" id="GO:0016020">
    <property type="term" value="C:membrane"/>
    <property type="evidence" value="ECO:0007669"/>
    <property type="project" value="InterPro"/>
</dbReference>
<dbReference type="Pfam" id="PF00355">
    <property type="entry name" value="Rieske"/>
    <property type="match status" value="1"/>
</dbReference>
<evidence type="ECO:0000256" key="7">
    <source>
        <dbReference type="ARBA" id="ARBA00023157"/>
    </source>
</evidence>
<organism evidence="12 13">
    <name type="scientific">Rubrobacter taiwanensis</name>
    <dbReference type="NCBI Taxonomy" id="185139"/>
    <lineage>
        <taxon>Bacteria</taxon>
        <taxon>Bacillati</taxon>
        <taxon>Actinomycetota</taxon>
        <taxon>Rubrobacteria</taxon>
        <taxon>Rubrobacterales</taxon>
        <taxon>Rubrobacteraceae</taxon>
        <taxon>Rubrobacter</taxon>
    </lineage>
</organism>
<keyword evidence="7" id="KW-1015">Disulfide bond</keyword>
<evidence type="ECO:0000256" key="8">
    <source>
        <dbReference type="ARBA" id="ARBA00029586"/>
    </source>
</evidence>